<sequence length="998" mass="107614">MKLKLLGMLLAMFCMQNAFSQTKTIKGTVSDAKGLPLPGVSLVVVGTSNGASTDFDGNYSLQNVNVGAQITVSYIGMLTQTITVGSENTVNITLEESVESLETIVVVGYGAQSRATVTGAVSTVKSEDIAALPVTNAESALQGRAPGLTVVNTGVPGSNPLVLIRGLGTFGNNTPLFVIDGVIVGNLSGISPNDIENVSVLKDASTTAIYGARGSNGVVLVTTKSGKIGKGQLSFNSYAGFQTNTERYDTMNTIQYLQHAANLGVFPNRPLSTYRINTNYQDEIFRTGIMQNYDVNYSAGTEKSTQFFSGGYMKQDGIIINTGFERYSFRANSSFNIGKLKVGESMSIAFGKQNPELQGGGRTLITHAIKAAPYLPVYNPNNEGGFQGPSSSADGQDAENPVRIQTHATSVNKTLGIIGNIYAELELMKGLNFKSQVGLDYFTFDSNTFTPSFNDDSVEGSTTHAQNFASYNRNHSQGQTIIFTNSLTYNTTIAEIHNIEILALAEKNDRKSNNFGGGARNLITNELVQFGPTNQSIGSSSNETKRLGYLGRLNYNYDNKYILSASIRRDASSRFGANNRWGTFPSASLGWNVSKEKFLESTNISNLKVRASYGITGNDNIGDYLYNATLTGGFEYPIGEGNGPGVTANGGSNPDLKWEETTMLNIGLDLGINNQQFTASLEYYRNQSDDLLLSLPAPLSNGINAGNITANVGSVETNGFELALGFNDNEGDFTWSANLNLGTSTNNVLSLGTLESFEGAAMKDGKGNISRTVVGESLFHFYGLVSDGIYQNQAEVDAVFTANPGQTTVQPGDVRYLDLNNDGDITSEDRTILADPYPDFTYGLNLSANYKNFDLNCYITGIQGIDIYNTNKYDLEAGANRLFNGSPILLDSWTPSNPSTTQPRVPGAPQNHNVSDRYVEDGSFTRLKNISIGYTFTDGIFDNYFSKLRLYASGQNLITITDYTGLDPEIGQGNQEFGIDRGNYPQPKSVILGLQVSF</sequence>
<dbReference type="SUPFAM" id="SSF56935">
    <property type="entry name" value="Porins"/>
    <property type="match status" value="1"/>
</dbReference>
<evidence type="ECO:0000259" key="12">
    <source>
        <dbReference type="Pfam" id="PF00593"/>
    </source>
</evidence>
<keyword evidence="7 8" id="KW-0998">Cell outer membrane</keyword>
<keyword evidence="5 9" id="KW-0798">TonB box</keyword>
<comment type="similarity">
    <text evidence="8 9">Belongs to the TonB-dependent receptor family.</text>
</comment>
<feature type="chain" id="PRO_5014681906" evidence="11">
    <location>
        <begin position="21"/>
        <end position="998"/>
    </location>
</feature>
<evidence type="ECO:0000256" key="6">
    <source>
        <dbReference type="ARBA" id="ARBA00023136"/>
    </source>
</evidence>
<keyword evidence="14" id="KW-0675">Receptor</keyword>
<proteinExistence type="inferred from homology"/>
<dbReference type="InterPro" id="IPR039426">
    <property type="entry name" value="TonB-dep_rcpt-like"/>
</dbReference>
<dbReference type="InterPro" id="IPR023997">
    <property type="entry name" value="TonB-dep_OMP_SusC/RagA_CS"/>
</dbReference>
<dbReference type="Proteomes" id="UP000235826">
    <property type="component" value="Chromosome"/>
</dbReference>
<evidence type="ECO:0000256" key="1">
    <source>
        <dbReference type="ARBA" id="ARBA00004571"/>
    </source>
</evidence>
<dbReference type="NCBIfam" id="TIGR04057">
    <property type="entry name" value="SusC_RagA_signa"/>
    <property type="match status" value="1"/>
</dbReference>
<dbReference type="Gene3D" id="2.170.130.10">
    <property type="entry name" value="TonB-dependent receptor, plug domain"/>
    <property type="match status" value="1"/>
</dbReference>
<dbReference type="InterPro" id="IPR012910">
    <property type="entry name" value="Plug_dom"/>
</dbReference>
<reference evidence="14 15" key="1">
    <citation type="submission" date="2018-01" db="EMBL/GenBank/DDBJ databases">
        <title>Complete genome sequence of Flavivirga eckloniae ECD14 isolated from seaweed Ecklonia cava.</title>
        <authorList>
            <person name="Lee J.H."/>
            <person name="Baik K.S."/>
            <person name="Seong C.N."/>
        </authorList>
    </citation>
    <scope>NUCLEOTIDE SEQUENCE [LARGE SCALE GENOMIC DNA]</scope>
    <source>
        <strain evidence="14 15">ECD14</strain>
    </source>
</reference>
<evidence type="ECO:0000256" key="2">
    <source>
        <dbReference type="ARBA" id="ARBA00022448"/>
    </source>
</evidence>
<dbReference type="InterPro" id="IPR000531">
    <property type="entry name" value="Beta-barrel_TonB"/>
</dbReference>
<keyword evidence="6 8" id="KW-0472">Membrane</keyword>
<dbReference type="AlphaFoldDB" id="A0A2K9PLG8"/>
<dbReference type="Pfam" id="PF13715">
    <property type="entry name" value="CarbopepD_reg_2"/>
    <property type="match status" value="1"/>
</dbReference>
<dbReference type="InterPro" id="IPR023996">
    <property type="entry name" value="TonB-dep_OMP_SusC/RagA"/>
</dbReference>
<keyword evidence="15" id="KW-1185">Reference proteome</keyword>
<feature type="region of interest" description="Disordered" evidence="10">
    <location>
        <begin position="893"/>
        <end position="913"/>
    </location>
</feature>
<dbReference type="Gene3D" id="2.40.170.20">
    <property type="entry name" value="TonB-dependent receptor, beta-barrel domain"/>
    <property type="match status" value="1"/>
</dbReference>
<dbReference type="EMBL" id="CP025791">
    <property type="protein sequence ID" value="AUP77900.1"/>
    <property type="molecule type" value="Genomic_DNA"/>
</dbReference>
<dbReference type="InterPro" id="IPR036942">
    <property type="entry name" value="Beta-barrel_TonB_sf"/>
</dbReference>
<dbReference type="InterPro" id="IPR037066">
    <property type="entry name" value="Plug_dom_sf"/>
</dbReference>
<dbReference type="InterPro" id="IPR008969">
    <property type="entry name" value="CarboxyPept-like_regulatory"/>
</dbReference>
<feature type="domain" description="TonB-dependent receptor plug" evidence="13">
    <location>
        <begin position="116"/>
        <end position="218"/>
    </location>
</feature>
<evidence type="ECO:0000256" key="4">
    <source>
        <dbReference type="ARBA" id="ARBA00022692"/>
    </source>
</evidence>
<organism evidence="14 15">
    <name type="scientific">Flavivirga eckloniae</name>
    <dbReference type="NCBI Taxonomy" id="1803846"/>
    <lineage>
        <taxon>Bacteria</taxon>
        <taxon>Pseudomonadati</taxon>
        <taxon>Bacteroidota</taxon>
        <taxon>Flavobacteriia</taxon>
        <taxon>Flavobacteriales</taxon>
        <taxon>Flavobacteriaceae</taxon>
        <taxon>Flavivirga</taxon>
    </lineage>
</organism>
<accession>A0A2K9PLG8</accession>
<evidence type="ECO:0000256" key="9">
    <source>
        <dbReference type="RuleBase" id="RU003357"/>
    </source>
</evidence>
<dbReference type="PROSITE" id="PS52016">
    <property type="entry name" value="TONB_DEPENDENT_REC_3"/>
    <property type="match status" value="1"/>
</dbReference>
<evidence type="ECO:0000256" key="11">
    <source>
        <dbReference type="SAM" id="SignalP"/>
    </source>
</evidence>
<dbReference type="NCBIfam" id="TIGR04056">
    <property type="entry name" value="OMP_RagA_SusC"/>
    <property type="match status" value="1"/>
</dbReference>
<keyword evidence="3 8" id="KW-1134">Transmembrane beta strand</keyword>
<evidence type="ECO:0000256" key="8">
    <source>
        <dbReference type="PROSITE-ProRule" id="PRU01360"/>
    </source>
</evidence>
<gene>
    <name evidence="14" type="ORF">C1H87_03900</name>
</gene>
<dbReference type="KEGG" id="fek:C1H87_03900"/>
<keyword evidence="2 8" id="KW-0813">Transport</keyword>
<dbReference type="SUPFAM" id="SSF49464">
    <property type="entry name" value="Carboxypeptidase regulatory domain-like"/>
    <property type="match status" value="1"/>
</dbReference>
<dbReference type="Gene3D" id="2.60.40.1120">
    <property type="entry name" value="Carboxypeptidase-like, regulatory domain"/>
    <property type="match status" value="1"/>
</dbReference>
<evidence type="ECO:0000256" key="3">
    <source>
        <dbReference type="ARBA" id="ARBA00022452"/>
    </source>
</evidence>
<dbReference type="OrthoDB" id="9768177at2"/>
<feature type="compositionally biased region" description="Polar residues" evidence="10">
    <location>
        <begin position="893"/>
        <end position="903"/>
    </location>
</feature>
<evidence type="ECO:0000259" key="13">
    <source>
        <dbReference type="Pfam" id="PF07715"/>
    </source>
</evidence>
<feature type="signal peptide" evidence="11">
    <location>
        <begin position="1"/>
        <end position="20"/>
    </location>
</feature>
<evidence type="ECO:0000313" key="14">
    <source>
        <dbReference type="EMBL" id="AUP77900.1"/>
    </source>
</evidence>
<evidence type="ECO:0000313" key="15">
    <source>
        <dbReference type="Proteomes" id="UP000235826"/>
    </source>
</evidence>
<protein>
    <submittedName>
        <fullName evidence="14">TonB-dependent receptor</fullName>
    </submittedName>
</protein>
<keyword evidence="11" id="KW-0732">Signal</keyword>
<comment type="subcellular location">
    <subcellularLocation>
        <location evidence="1 8">Cell outer membrane</location>
        <topology evidence="1 8">Multi-pass membrane protein</topology>
    </subcellularLocation>
</comment>
<feature type="domain" description="TonB-dependent receptor-like beta-barrel" evidence="12">
    <location>
        <begin position="385"/>
        <end position="957"/>
    </location>
</feature>
<evidence type="ECO:0000256" key="5">
    <source>
        <dbReference type="ARBA" id="ARBA00023077"/>
    </source>
</evidence>
<dbReference type="GO" id="GO:0009279">
    <property type="term" value="C:cell outer membrane"/>
    <property type="evidence" value="ECO:0007669"/>
    <property type="project" value="UniProtKB-SubCell"/>
</dbReference>
<dbReference type="Pfam" id="PF07715">
    <property type="entry name" value="Plug"/>
    <property type="match status" value="1"/>
</dbReference>
<dbReference type="Pfam" id="PF00593">
    <property type="entry name" value="TonB_dep_Rec_b-barrel"/>
    <property type="match status" value="1"/>
</dbReference>
<evidence type="ECO:0000256" key="10">
    <source>
        <dbReference type="SAM" id="MobiDB-lite"/>
    </source>
</evidence>
<evidence type="ECO:0000256" key="7">
    <source>
        <dbReference type="ARBA" id="ARBA00023237"/>
    </source>
</evidence>
<name>A0A2K9PLG8_9FLAO</name>
<keyword evidence="4 8" id="KW-0812">Transmembrane</keyword>